<dbReference type="EMBL" id="HE601298">
    <property type="protein sequence ID" value="CAR98453.1"/>
    <property type="molecule type" value="Genomic_DNA"/>
</dbReference>
<reference evidence="1 2" key="1">
    <citation type="journal article" date="2003" name="PLoS Biol.">
        <title>The genome sequence of Caenorhabditis briggsae: a platform for comparative genomics.</title>
        <authorList>
            <person name="Stein L.D."/>
            <person name="Bao Z."/>
            <person name="Blasiar D."/>
            <person name="Blumenthal T."/>
            <person name="Brent M.R."/>
            <person name="Chen N."/>
            <person name="Chinwalla A."/>
            <person name="Clarke L."/>
            <person name="Clee C."/>
            <person name="Coghlan A."/>
            <person name="Coulson A."/>
            <person name="D'Eustachio P."/>
            <person name="Fitch D.H."/>
            <person name="Fulton L.A."/>
            <person name="Fulton R.E."/>
            <person name="Griffiths-Jones S."/>
            <person name="Harris T.W."/>
            <person name="Hillier L.W."/>
            <person name="Kamath R."/>
            <person name="Kuwabara P.E."/>
            <person name="Mardis E.R."/>
            <person name="Marra M.A."/>
            <person name="Miner T.L."/>
            <person name="Minx P."/>
            <person name="Mullikin J.C."/>
            <person name="Plumb R.W."/>
            <person name="Rogers J."/>
            <person name="Schein J.E."/>
            <person name="Sohrmann M."/>
            <person name="Spieth J."/>
            <person name="Stajich J.E."/>
            <person name="Wei C."/>
            <person name="Willey D."/>
            <person name="Wilson R.K."/>
            <person name="Durbin R."/>
            <person name="Waterston R.H."/>
        </authorList>
    </citation>
    <scope>NUCLEOTIDE SEQUENCE [LARGE SCALE GENOMIC DNA]</scope>
    <source>
        <strain evidence="1 2">AF16</strain>
    </source>
</reference>
<dbReference type="GeneID" id="68917914"/>
<sequence length="31" mass="3773">MATQSRWSTWQHIGDVVGVFSLRFYQQFRLQ</sequence>
<evidence type="ECO:0000313" key="1">
    <source>
        <dbReference type="EMBL" id="CAR98453.1"/>
    </source>
</evidence>
<dbReference type="InParanoid" id="B6IEX3"/>
<dbReference type="KEGG" id="cbr:CBG_26436"/>
<dbReference type="AlphaFoldDB" id="B6IEX3"/>
<dbReference type="HOGENOM" id="CLU_3399773_0_0_1"/>
<proteinExistence type="predicted"/>
<protein>
    <submittedName>
        <fullName evidence="1">Protein CBG26436</fullName>
    </submittedName>
</protein>
<dbReference type="Proteomes" id="UP000008549">
    <property type="component" value="Unassembled WGS sequence"/>
</dbReference>
<dbReference type="CTD" id="68917914"/>
<evidence type="ECO:0000313" key="2">
    <source>
        <dbReference type="Proteomes" id="UP000008549"/>
    </source>
</evidence>
<keyword evidence="2" id="KW-1185">Reference proteome</keyword>
<organism evidence="1 2">
    <name type="scientific">Caenorhabditis briggsae</name>
    <dbReference type="NCBI Taxonomy" id="6238"/>
    <lineage>
        <taxon>Eukaryota</taxon>
        <taxon>Metazoa</taxon>
        <taxon>Ecdysozoa</taxon>
        <taxon>Nematoda</taxon>
        <taxon>Chromadorea</taxon>
        <taxon>Rhabditida</taxon>
        <taxon>Rhabditina</taxon>
        <taxon>Rhabditomorpha</taxon>
        <taxon>Rhabditoidea</taxon>
        <taxon>Rhabditidae</taxon>
        <taxon>Peloderinae</taxon>
        <taxon>Caenorhabditis</taxon>
    </lineage>
</organism>
<name>B6IEX3_CAEBR</name>
<dbReference type="RefSeq" id="XP_045098026.1">
    <property type="nucleotide sequence ID" value="XM_045235861.1"/>
</dbReference>
<gene>
    <name evidence="1" type="ORF">CBG26436</name>
    <name evidence="1" type="ORF">CBG_26436</name>
</gene>
<accession>B6IEX3</accession>
<reference evidence="1 2" key="2">
    <citation type="journal article" date="2011" name="PLoS Genet.">
        <title>Caenorhabditis briggsae recombinant inbred line genotypes reveal inter-strain incompatibility and the evolution of recombination.</title>
        <authorList>
            <person name="Ross J.A."/>
            <person name="Koboldt D.C."/>
            <person name="Staisch J.E."/>
            <person name="Chamberlin H.M."/>
            <person name="Gupta B.P."/>
            <person name="Miller R.D."/>
            <person name="Baird S.E."/>
            <person name="Haag E.S."/>
        </authorList>
    </citation>
    <scope>NUCLEOTIDE SEQUENCE [LARGE SCALE GENOMIC DNA]</scope>
    <source>
        <strain evidence="1 2">AF16</strain>
    </source>
</reference>